<organism evidence="1 2">
    <name type="scientific">Herminiimonas arsenicoxydans</name>
    <dbReference type="NCBI Taxonomy" id="204773"/>
    <lineage>
        <taxon>Bacteria</taxon>
        <taxon>Pseudomonadati</taxon>
        <taxon>Pseudomonadota</taxon>
        <taxon>Betaproteobacteria</taxon>
        <taxon>Burkholderiales</taxon>
        <taxon>Oxalobacteraceae</taxon>
        <taxon>Herminiimonas</taxon>
    </lineage>
</organism>
<gene>
    <name evidence="1" type="ordered locus">HEAR0781</name>
</gene>
<dbReference type="AlphaFoldDB" id="A4G387"/>
<sequence>MKTKIENLKTDLRGLHQIPCPACGKITPHKIVASHETYVEYTEYDDCKKVTVIIDVVMEAMQIVRCKPCETTSFRQLKAVRGIHLEYSHGVWVDPVTEVLYRHDGVKKRQLDAEASSQYFD</sequence>
<dbReference type="KEGG" id="har:HEAR0781"/>
<dbReference type="Proteomes" id="UP000006697">
    <property type="component" value="Chromosome"/>
</dbReference>
<accession>A4G387</accession>
<dbReference type="EMBL" id="CU207211">
    <property type="protein sequence ID" value="CAL60974.1"/>
    <property type="molecule type" value="Genomic_DNA"/>
</dbReference>
<proteinExistence type="predicted"/>
<reference evidence="1 2" key="1">
    <citation type="journal article" date="2007" name="PLoS Genet.">
        <title>A tale of two oxidation states: bacterial colonization of arsenic-rich environments.</title>
        <authorList>
            <person name="Muller D."/>
            <person name="Medigue C."/>
            <person name="Koechler S."/>
            <person name="Barbe V."/>
            <person name="Barakat M."/>
            <person name="Talla E."/>
            <person name="Bonnefoy V."/>
            <person name="Krin E."/>
            <person name="Arsene-Ploetze F."/>
            <person name="Carapito C."/>
            <person name="Chandler M."/>
            <person name="Cournoyer B."/>
            <person name="Cruveiller S."/>
            <person name="Dossat C."/>
            <person name="Duval S."/>
            <person name="Heymann M."/>
            <person name="Leize E."/>
            <person name="Lieutaud A."/>
            <person name="Lievremont D."/>
            <person name="Makita Y."/>
            <person name="Mangenot S."/>
            <person name="Nitschke W."/>
            <person name="Ortet P."/>
            <person name="Perdrial N."/>
            <person name="Schoepp B."/>
            <person name="Siguier N."/>
            <person name="Simeonova D.D."/>
            <person name="Rouy Z."/>
            <person name="Segurens B."/>
            <person name="Turlin E."/>
            <person name="Vallenet D."/>
            <person name="Van Dorsselaer A."/>
            <person name="Weiss S."/>
            <person name="Weissenbach J."/>
            <person name="Lett M.C."/>
            <person name="Danchin A."/>
            <person name="Bertin P.N."/>
        </authorList>
    </citation>
    <scope>NUCLEOTIDE SEQUENCE [LARGE SCALE GENOMIC DNA]</scope>
    <source>
        <strain evidence="2">ULPAs1</strain>
    </source>
</reference>
<keyword evidence="2" id="KW-1185">Reference proteome</keyword>
<evidence type="ECO:0000313" key="1">
    <source>
        <dbReference type="EMBL" id="CAL60974.1"/>
    </source>
</evidence>
<protein>
    <submittedName>
        <fullName evidence="1">Uncharacterized protein</fullName>
    </submittedName>
</protein>
<evidence type="ECO:0000313" key="2">
    <source>
        <dbReference type="Proteomes" id="UP000006697"/>
    </source>
</evidence>
<dbReference type="HOGENOM" id="CLU_2034875_0_0_4"/>
<name>A4G387_HERAR</name>